<organism evidence="2 3">
    <name type="scientific">Vineibacter terrae</name>
    <dbReference type="NCBI Taxonomy" id="2586908"/>
    <lineage>
        <taxon>Bacteria</taxon>
        <taxon>Pseudomonadati</taxon>
        <taxon>Pseudomonadota</taxon>
        <taxon>Alphaproteobacteria</taxon>
        <taxon>Hyphomicrobiales</taxon>
        <taxon>Vineibacter</taxon>
    </lineage>
</organism>
<dbReference type="EMBL" id="VDUZ01000038">
    <property type="protein sequence ID" value="TXL71926.1"/>
    <property type="molecule type" value="Genomic_DNA"/>
</dbReference>
<comment type="caution">
    <text evidence="2">The sequence shown here is derived from an EMBL/GenBank/DDBJ whole genome shotgun (WGS) entry which is preliminary data.</text>
</comment>
<protein>
    <submittedName>
        <fullName evidence="2">Uncharacterized protein</fullName>
    </submittedName>
</protein>
<dbReference type="AlphaFoldDB" id="A0A5C8PDP8"/>
<sequence length="150" mass="15220">MPAKSSATPLSGRRAVMLWLALLALTVQAFAPLAHARALERFANGAVSGYVVACSTDGLKLVNLDALTAADAGDGKAVGFHLPFDVQAKTGKHACCLAAGVPATEPDQPEALPPARAANATAPPRAEGPQLLDHAPPGRPGHPRDPPASA</sequence>
<keyword evidence="3" id="KW-1185">Reference proteome</keyword>
<evidence type="ECO:0000313" key="3">
    <source>
        <dbReference type="Proteomes" id="UP000321638"/>
    </source>
</evidence>
<dbReference type="InterPro" id="IPR021333">
    <property type="entry name" value="DUF2946"/>
</dbReference>
<feature type="region of interest" description="Disordered" evidence="1">
    <location>
        <begin position="103"/>
        <end position="150"/>
    </location>
</feature>
<dbReference type="RefSeq" id="WP_147850334.1">
    <property type="nucleotide sequence ID" value="NZ_VDUZ01000038.1"/>
</dbReference>
<accession>A0A5C8PDP8</accession>
<reference evidence="2 3" key="1">
    <citation type="submission" date="2019-06" db="EMBL/GenBank/DDBJ databases">
        <title>New taxonomy in bacterial strain CC-CFT640, isolated from vineyard.</title>
        <authorList>
            <person name="Lin S.-Y."/>
            <person name="Tsai C.-F."/>
            <person name="Young C.-C."/>
        </authorList>
    </citation>
    <scope>NUCLEOTIDE SEQUENCE [LARGE SCALE GENOMIC DNA]</scope>
    <source>
        <strain evidence="2 3">CC-CFT640</strain>
    </source>
</reference>
<dbReference type="Pfam" id="PF11162">
    <property type="entry name" value="DUF2946"/>
    <property type="match status" value="1"/>
</dbReference>
<name>A0A5C8PDP8_9HYPH</name>
<evidence type="ECO:0000313" key="2">
    <source>
        <dbReference type="EMBL" id="TXL71926.1"/>
    </source>
</evidence>
<gene>
    <name evidence="2" type="ORF">FHP25_28215</name>
</gene>
<proteinExistence type="predicted"/>
<feature type="compositionally biased region" description="Low complexity" evidence="1">
    <location>
        <begin position="109"/>
        <end position="127"/>
    </location>
</feature>
<evidence type="ECO:0000256" key="1">
    <source>
        <dbReference type="SAM" id="MobiDB-lite"/>
    </source>
</evidence>
<dbReference type="Proteomes" id="UP000321638">
    <property type="component" value="Unassembled WGS sequence"/>
</dbReference>